<comment type="caution">
    <text evidence="1">The sequence shown here is derived from an EMBL/GenBank/DDBJ whole genome shotgun (WGS) entry which is preliminary data.</text>
</comment>
<dbReference type="InterPro" id="IPR021145">
    <property type="entry name" value="Portal_protein_SPP1_Gp6-like"/>
</dbReference>
<evidence type="ECO:0000313" key="2">
    <source>
        <dbReference type="Proteomes" id="UP000234775"/>
    </source>
</evidence>
<dbReference type="AlphaFoldDB" id="A0A2I1K578"/>
<dbReference type="EMBL" id="PKGZ01000010">
    <property type="protein sequence ID" value="PKY90796.1"/>
    <property type="molecule type" value="Genomic_DNA"/>
</dbReference>
<evidence type="ECO:0008006" key="3">
    <source>
        <dbReference type="Google" id="ProtNLM"/>
    </source>
</evidence>
<accession>A0A2I1K578</accession>
<organism evidence="1 2">
    <name type="scientific">Aerococcus christensenii</name>
    <dbReference type="NCBI Taxonomy" id="87541"/>
    <lineage>
        <taxon>Bacteria</taxon>
        <taxon>Bacillati</taxon>
        <taxon>Bacillota</taxon>
        <taxon>Bacilli</taxon>
        <taxon>Lactobacillales</taxon>
        <taxon>Aerococcaceae</taxon>
        <taxon>Aerococcus</taxon>
    </lineage>
</organism>
<name>A0A2I1K578_9LACT</name>
<keyword evidence="2" id="KW-1185">Reference proteome</keyword>
<reference evidence="1 2" key="1">
    <citation type="submission" date="2017-12" db="EMBL/GenBank/DDBJ databases">
        <title>Phylogenetic diversity of female urinary microbiome.</title>
        <authorList>
            <person name="Thomas-White K."/>
            <person name="Wolfe A.J."/>
        </authorList>
    </citation>
    <scope>NUCLEOTIDE SEQUENCE [LARGE SCALE GENOMIC DNA]</scope>
    <source>
        <strain evidence="1 2">UMB0844</strain>
    </source>
</reference>
<proteinExistence type="predicted"/>
<dbReference type="Pfam" id="PF05133">
    <property type="entry name" value="SPP1_portal"/>
    <property type="match status" value="1"/>
</dbReference>
<sequence>MEQKGIEYLKQKLAKFSLRGTTRYRYYDMKVNDNKRNLLMPVEIQGRYRSCIGWCSKAVDALADRLVFREFANDVFGLNEIFEMNSSDIFFDSAILSALITSCCFVYVSLDSEGFPRLQIIEGTDATGIVDPVTGLLTEGYAILDRDEQGNPSLEAYFLPGITYFYQKGKQDYTVKSSTPYAALVPIIHRPDAKRPFGRSRITRACMYYQNYAKRTLERSDISAEFYSFPQKYITGLSQDSEFLDKWKATITSMLVFQKDEDGDSPHIGQFTQQSMTPHLEQLRAAASGFAGESGLTLDDLGFPSDNPSSAEAIKASHETLRVTARKAQRCFGSGFLNVGYIACCMRDGFAYRRAQFYKIKPKWEPVFEADATTMSLVGDGAIKINQAIPGYMDKDTIRDLTGLEGADGAGYNAQTMGVDSKDVLAKPQGNEKREKL</sequence>
<evidence type="ECO:0000313" key="1">
    <source>
        <dbReference type="EMBL" id="PKY90796.1"/>
    </source>
</evidence>
<dbReference type="Proteomes" id="UP000234775">
    <property type="component" value="Unassembled WGS sequence"/>
</dbReference>
<dbReference type="RefSeq" id="WP_101660835.1">
    <property type="nucleotide sequence ID" value="NZ_PKGZ01000010.1"/>
</dbReference>
<gene>
    <name evidence="1" type="ORF">CYJ27_08050</name>
</gene>
<protein>
    <recommendedName>
        <fullName evidence="3">Phage portal protein</fullName>
    </recommendedName>
</protein>